<dbReference type="InterPro" id="IPR036719">
    <property type="entry name" value="Neuro-gated_channel_TM_sf"/>
</dbReference>
<dbReference type="AlphaFoldDB" id="A0A9P1FHD9"/>
<reference evidence="4 5" key="2">
    <citation type="submission" date="2024-05" db="EMBL/GenBank/DDBJ databases">
        <authorList>
            <person name="Chen Y."/>
            <person name="Shah S."/>
            <person name="Dougan E. K."/>
            <person name="Thang M."/>
            <person name="Chan C."/>
        </authorList>
    </citation>
    <scope>NUCLEOTIDE SEQUENCE [LARGE SCALE GENOMIC DNA]</scope>
</reference>
<keyword evidence="2" id="KW-1133">Transmembrane helix</keyword>
<keyword evidence="2" id="KW-0812">Transmembrane</keyword>
<evidence type="ECO:0000313" key="5">
    <source>
        <dbReference type="Proteomes" id="UP001152797"/>
    </source>
</evidence>
<dbReference type="InterPro" id="IPR038050">
    <property type="entry name" value="Neuro_actylchol_rec"/>
</dbReference>
<evidence type="ECO:0000313" key="3">
    <source>
        <dbReference type="EMBL" id="CAI3974720.1"/>
    </source>
</evidence>
<dbReference type="SUPFAM" id="SSF90112">
    <property type="entry name" value="Neurotransmitter-gated ion-channel transmembrane pore"/>
    <property type="match status" value="1"/>
</dbReference>
<dbReference type="GO" id="GO:0004888">
    <property type="term" value="F:transmembrane signaling receptor activity"/>
    <property type="evidence" value="ECO:0007669"/>
    <property type="project" value="InterPro"/>
</dbReference>
<accession>A0A9P1FHD9</accession>
<feature type="transmembrane region" description="Helical" evidence="2">
    <location>
        <begin position="316"/>
        <end position="335"/>
    </location>
</feature>
<feature type="transmembrane region" description="Helical" evidence="2">
    <location>
        <begin position="289"/>
        <end position="310"/>
    </location>
</feature>
<dbReference type="Gene3D" id="1.20.58.390">
    <property type="entry name" value="Neurotransmitter-gated ion-channel transmembrane domain"/>
    <property type="match status" value="1"/>
</dbReference>
<dbReference type="EMBL" id="CAMXCT010000153">
    <property type="protein sequence ID" value="CAI3974720.1"/>
    <property type="molecule type" value="Genomic_DNA"/>
</dbReference>
<comment type="subcellular location">
    <subcellularLocation>
        <location evidence="1">Membrane</location>
        <topology evidence="1">Multi-pass membrane protein</topology>
    </subcellularLocation>
</comment>
<feature type="transmembrane region" description="Helical" evidence="2">
    <location>
        <begin position="381"/>
        <end position="401"/>
    </location>
</feature>
<keyword evidence="5" id="KW-1185">Reference proteome</keyword>
<protein>
    <submittedName>
        <fullName evidence="4">Acetylcholine receptor subunit alpha-type acr-7</fullName>
    </submittedName>
</protein>
<sequence length="497" mass="57392">MTPLCHDLEESWDDEIDLAPPGYVSLASDGPVNGLLMEYCNFCANPKTRTIVDCRKCKQVYVDINPHEMKCIDDQKEEFQVILMVKFWWLDPDLKNLLCRVRLDDQHGELIGTLQQLTSNGDLQLRSKDGRVWTLLRGDYQSKIIEGPEMQKRFFPHFTLGNIQGEATELLQRYDFLWSHEEIGTFVSWEQKIDAIFAESLELQNFPLDRQLCRVKLIAEKPIEEFQFVMMKKDYPSRFSRVCDTFDVDLGMQQLCTAYVRYSDLEVPFRTQRSMVKVIFHLDRKGDYYFNNILMMVFLVNVMALCAFGVPLKDAGGRLGLVSSCFLAVLAYRYIINEILPKKAYLTAADKYITFACMFLILICVQTVTFAHAALDAYDAIAGMVLSLGWVAINGYLWRLWKFSRRQEWSSVYEQNQEPYAPVEECTACDRRWLSKQCLHSMETQNCPQCHDKSSVLKSYWTPKDLPPLVPPQALPEGPKIFRANQGATTNGYGTWS</sequence>
<feature type="transmembrane region" description="Helical" evidence="2">
    <location>
        <begin position="355"/>
        <end position="375"/>
    </location>
</feature>
<dbReference type="InterPro" id="IPR006201">
    <property type="entry name" value="Neur_channel"/>
</dbReference>
<dbReference type="InterPro" id="IPR036734">
    <property type="entry name" value="Neur_chan_lig-bd_sf"/>
</dbReference>
<dbReference type="Gene3D" id="2.70.170.10">
    <property type="entry name" value="Neurotransmitter-gated ion-channel ligand-binding domain"/>
    <property type="match status" value="1"/>
</dbReference>
<evidence type="ECO:0000256" key="2">
    <source>
        <dbReference type="SAM" id="Phobius"/>
    </source>
</evidence>
<evidence type="ECO:0000256" key="1">
    <source>
        <dbReference type="ARBA" id="ARBA00004141"/>
    </source>
</evidence>
<keyword evidence="4" id="KW-0675">Receptor</keyword>
<keyword evidence="2" id="KW-0472">Membrane</keyword>
<comment type="caution">
    <text evidence="3">The sequence shown here is derived from an EMBL/GenBank/DDBJ whole genome shotgun (WGS) entry which is preliminary data.</text>
</comment>
<organism evidence="3">
    <name type="scientific">Cladocopium goreaui</name>
    <dbReference type="NCBI Taxonomy" id="2562237"/>
    <lineage>
        <taxon>Eukaryota</taxon>
        <taxon>Sar</taxon>
        <taxon>Alveolata</taxon>
        <taxon>Dinophyceae</taxon>
        <taxon>Suessiales</taxon>
        <taxon>Symbiodiniaceae</taxon>
        <taxon>Cladocopium</taxon>
    </lineage>
</organism>
<gene>
    <name evidence="3" type="ORF">C1SCF055_LOCUS3100</name>
</gene>
<dbReference type="PANTHER" id="PTHR18945">
    <property type="entry name" value="NEUROTRANSMITTER GATED ION CHANNEL"/>
    <property type="match status" value="1"/>
</dbReference>
<dbReference type="Proteomes" id="UP001152797">
    <property type="component" value="Unassembled WGS sequence"/>
</dbReference>
<dbReference type="GO" id="GO:0005230">
    <property type="term" value="F:extracellular ligand-gated monoatomic ion channel activity"/>
    <property type="evidence" value="ECO:0007669"/>
    <property type="project" value="InterPro"/>
</dbReference>
<reference evidence="3" key="1">
    <citation type="submission" date="2022-10" db="EMBL/GenBank/DDBJ databases">
        <authorList>
            <person name="Chen Y."/>
            <person name="Dougan E. K."/>
            <person name="Chan C."/>
            <person name="Rhodes N."/>
            <person name="Thang M."/>
        </authorList>
    </citation>
    <scope>NUCLEOTIDE SEQUENCE</scope>
</reference>
<proteinExistence type="predicted"/>
<evidence type="ECO:0000313" key="4">
    <source>
        <dbReference type="EMBL" id="CAL4762032.1"/>
    </source>
</evidence>
<name>A0A9P1FHD9_9DINO</name>
<dbReference type="EMBL" id="CAMXCT030000153">
    <property type="protein sequence ID" value="CAL4762032.1"/>
    <property type="molecule type" value="Genomic_DNA"/>
</dbReference>
<dbReference type="OrthoDB" id="5975154at2759"/>
<dbReference type="EMBL" id="CAMXCT020000153">
    <property type="protein sequence ID" value="CAL1128095.1"/>
    <property type="molecule type" value="Genomic_DNA"/>
</dbReference>
<dbReference type="GO" id="GO:0016020">
    <property type="term" value="C:membrane"/>
    <property type="evidence" value="ECO:0007669"/>
    <property type="project" value="UniProtKB-SubCell"/>
</dbReference>